<feature type="signal peptide" evidence="1">
    <location>
        <begin position="1"/>
        <end position="27"/>
    </location>
</feature>
<protein>
    <recommendedName>
        <fullName evidence="4">Group-specific protein</fullName>
    </recommendedName>
</protein>
<geneLocation type="plasmid" evidence="2 3">
    <name>pVKMB-370_3</name>
</geneLocation>
<keyword evidence="1" id="KW-0732">Signal</keyword>
<gene>
    <name evidence="2" type="ORF">JTF64_29470</name>
</gene>
<organism evidence="2 3">
    <name type="scientific">Bacillus cereus</name>
    <dbReference type="NCBI Taxonomy" id="1396"/>
    <lineage>
        <taxon>Bacteria</taxon>
        <taxon>Bacillati</taxon>
        <taxon>Bacillota</taxon>
        <taxon>Bacilli</taxon>
        <taxon>Bacillales</taxon>
        <taxon>Bacillaceae</taxon>
        <taxon>Bacillus</taxon>
        <taxon>Bacillus cereus group</taxon>
    </lineage>
</organism>
<evidence type="ECO:0000313" key="2">
    <source>
        <dbReference type="EMBL" id="QRY18710.1"/>
    </source>
</evidence>
<evidence type="ECO:0000313" key="3">
    <source>
        <dbReference type="Proteomes" id="UP000663613"/>
    </source>
</evidence>
<dbReference type="RefSeq" id="WP_061530498.1">
    <property type="nucleotide sequence ID" value="NZ_CP070342.1"/>
</dbReference>
<proteinExistence type="predicted"/>
<reference evidence="2 3" key="1">
    <citation type="submission" date="2021-02" db="EMBL/GenBank/DDBJ databases">
        <title>Bacillus cereus VKM B-370.</title>
        <authorList>
            <person name="Kazantseva O.A."/>
            <person name="Piligrimova E.G."/>
            <person name="Buzikov R.M."/>
            <person name="Shadrin A.M."/>
        </authorList>
    </citation>
    <scope>NUCLEOTIDE SEQUENCE [LARGE SCALE GENOMIC DNA]</scope>
    <source>
        <strain evidence="2 3">VKM B-370</strain>
        <plasmid evidence="2 3">pVKMB-370_3</plasmid>
    </source>
</reference>
<dbReference type="Proteomes" id="UP000663613">
    <property type="component" value="Plasmid pVKMB-370_3"/>
</dbReference>
<dbReference type="PROSITE" id="PS51257">
    <property type="entry name" value="PROKAR_LIPOPROTEIN"/>
    <property type="match status" value="1"/>
</dbReference>
<feature type="chain" id="PRO_5044896066" description="Group-specific protein" evidence="1">
    <location>
        <begin position="28"/>
        <end position="133"/>
    </location>
</feature>
<evidence type="ECO:0008006" key="4">
    <source>
        <dbReference type="Google" id="ProtNLM"/>
    </source>
</evidence>
<sequence length="133" mass="14026">MKNKKKIALGSTAFAACLLAGSLVASASSYSSSLDISSNSTRDGATRSYTAGTHNIKMTPTKYKEGNSSYVTTSVRSGGSWSNTTHASGGMNLTGYYSNNKNLGYVKGGSYFYHFSTQGQNGFIANPVVMSSR</sequence>
<evidence type="ECO:0000256" key="1">
    <source>
        <dbReference type="SAM" id="SignalP"/>
    </source>
</evidence>
<dbReference type="AlphaFoldDB" id="A0ABD7DQM9"/>
<name>A0ABD7DQM9_BACCE</name>
<keyword evidence="2" id="KW-0614">Plasmid</keyword>
<accession>A0ABD7DQM9</accession>
<dbReference type="EMBL" id="CP070342">
    <property type="protein sequence ID" value="QRY18710.1"/>
    <property type="molecule type" value="Genomic_DNA"/>
</dbReference>